<name>A0AAV5UM25_9BILA</name>
<sequence length="224" mass="24610">REREREREFSIDGLGSVVDPLAQIRNGPHFGPVLLDLRPVSDVMRVVLLESGNVLGQKEISVGHGVSDEESALARQEQLGHLGEEFVSGRAHFLDEESVLIVVGESEKRQEEGADVGEEVGVLIGDRINDCLLVVGLASETESAREETGDGDRLSDFLSVDLENGKSVEGHVWKRFDDTEPVIEFDSHVLEGFPCQGEQLTGYLSSSAEVEVDQSVLHHRLEKI</sequence>
<keyword evidence="2" id="KW-1185">Reference proteome</keyword>
<protein>
    <recommendedName>
        <fullName evidence="3">Ribosomal protein</fullName>
    </recommendedName>
</protein>
<reference evidence="1" key="1">
    <citation type="submission" date="2023-10" db="EMBL/GenBank/DDBJ databases">
        <title>Genome assembly of Pristionchus species.</title>
        <authorList>
            <person name="Yoshida K."/>
            <person name="Sommer R.J."/>
        </authorList>
    </citation>
    <scope>NUCLEOTIDE SEQUENCE</scope>
    <source>
        <strain evidence="1">RS0144</strain>
    </source>
</reference>
<accession>A0AAV5UM25</accession>
<comment type="caution">
    <text evidence="1">The sequence shown here is derived from an EMBL/GenBank/DDBJ whole genome shotgun (WGS) entry which is preliminary data.</text>
</comment>
<feature type="non-terminal residue" evidence="1">
    <location>
        <position position="224"/>
    </location>
</feature>
<proteinExistence type="predicted"/>
<dbReference type="Proteomes" id="UP001432027">
    <property type="component" value="Unassembled WGS sequence"/>
</dbReference>
<feature type="non-terminal residue" evidence="1">
    <location>
        <position position="1"/>
    </location>
</feature>
<evidence type="ECO:0000313" key="1">
    <source>
        <dbReference type="EMBL" id="GMT07394.1"/>
    </source>
</evidence>
<evidence type="ECO:0008006" key="3">
    <source>
        <dbReference type="Google" id="ProtNLM"/>
    </source>
</evidence>
<dbReference type="AlphaFoldDB" id="A0AAV5UM25"/>
<dbReference type="EMBL" id="BTSX01000006">
    <property type="protein sequence ID" value="GMT07394.1"/>
    <property type="molecule type" value="Genomic_DNA"/>
</dbReference>
<gene>
    <name evidence="1" type="ORF">PENTCL1PPCAC_29568</name>
</gene>
<organism evidence="1 2">
    <name type="scientific">Pristionchus entomophagus</name>
    <dbReference type="NCBI Taxonomy" id="358040"/>
    <lineage>
        <taxon>Eukaryota</taxon>
        <taxon>Metazoa</taxon>
        <taxon>Ecdysozoa</taxon>
        <taxon>Nematoda</taxon>
        <taxon>Chromadorea</taxon>
        <taxon>Rhabditida</taxon>
        <taxon>Rhabditina</taxon>
        <taxon>Diplogasteromorpha</taxon>
        <taxon>Diplogasteroidea</taxon>
        <taxon>Neodiplogasteridae</taxon>
        <taxon>Pristionchus</taxon>
    </lineage>
</organism>
<evidence type="ECO:0000313" key="2">
    <source>
        <dbReference type="Proteomes" id="UP001432027"/>
    </source>
</evidence>